<protein>
    <submittedName>
        <fullName evidence="3">Alpha-glucosidase, glycosyl hydrolase family GH31</fullName>
    </submittedName>
</protein>
<keyword evidence="4" id="KW-1185">Reference proteome</keyword>
<feature type="domain" description="Glycosyl hydrolase family 31 C-terminal" evidence="2">
    <location>
        <begin position="575"/>
        <end position="657"/>
    </location>
</feature>
<dbReference type="Pfam" id="PF21365">
    <property type="entry name" value="Glyco_hydro_31_3rd"/>
    <property type="match status" value="1"/>
</dbReference>
<dbReference type="SUPFAM" id="SSF51445">
    <property type="entry name" value="(Trans)glycosidases"/>
    <property type="match status" value="1"/>
</dbReference>
<dbReference type="Gene3D" id="2.60.40.1180">
    <property type="entry name" value="Golgi alpha-mannosidase II"/>
    <property type="match status" value="1"/>
</dbReference>
<organism evidence="3 4">
    <name type="scientific">Maribacter ulvicola</name>
    <dbReference type="NCBI Taxonomy" id="228959"/>
    <lineage>
        <taxon>Bacteria</taxon>
        <taxon>Pseudomonadati</taxon>
        <taxon>Bacteroidota</taxon>
        <taxon>Flavobacteriia</taxon>
        <taxon>Flavobacteriales</taxon>
        <taxon>Flavobacteriaceae</taxon>
        <taxon>Maribacter</taxon>
    </lineage>
</organism>
<feature type="signal peptide" evidence="1">
    <location>
        <begin position="1"/>
        <end position="21"/>
    </location>
</feature>
<dbReference type="PANTHER" id="PTHR43863:SF2">
    <property type="entry name" value="MALTASE-GLUCOAMYLASE"/>
    <property type="match status" value="1"/>
</dbReference>
<dbReference type="InterPro" id="IPR051816">
    <property type="entry name" value="Glycosyl_Hydrolase_31"/>
</dbReference>
<dbReference type="RefSeq" id="WP_076548916.1">
    <property type="nucleotide sequence ID" value="NZ_FTMA01000005.1"/>
</dbReference>
<dbReference type="PANTHER" id="PTHR43863">
    <property type="entry name" value="HYDROLASE, PUTATIVE (AFU_ORTHOLOGUE AFUA_1G03140)-RELATED"/>
    <property type="match status" value="1"/>
</dbReference>
<dbReference type="InterPro" id="IPR013780">
    <property type="entry name" value="Glyco_hydro_b"/>
</dbReference>
<reference evidence="4" key="1">
    <citation type="submission" date="2017-01" db="EMBL/GenBank/DDBJ databases">
        <authorList>
            <person name="Varghese N."/>
            <person name="Submissions S."/>
        </authorList>
    </citation>
    <scope>NUCLEOTIDE SEQUENCE [LARGE SCALE GENOMIC DNA]</scope>
    <source>
        <strain evidence="4">DSM 15366</strain>
    </source>
</reference>
<dbReference type="InterPro" id="IPR048395">
    <property type="entry name" value="Glyco_hydro_31_C"/>
</dbReference>
<name>A0A1N6X6Y5_9FLAO</name>
<dbReference type="Proteomes" id="UP000186953">
    <property type="component" value="Unassembled WGS sequence"/>
</dbReference>
<accession>A0A1N6X6Y5</accession>
<dbReference type="InterPro" id="IPR017853">
    <property type="entry name" value="GH"/>
</dbReference>
<keyword evidence="1" id="KW-0732">Signal</keyword>
<evidence type="ECO:0000313" key="3">
    <source>
        <dbReference type="EMBL" id="SIQ98039.1"/>
    </source>
</evidence>
<evidence type="ECO:0000259" key="2">
    <source>
        <dbReference type="Pfam" id="PF21365"/>
    </source>
</evidence>
<dbReference type="GO" id="GO:0016787">
    <property type="term" value="F:hydrolase activity"/>
    <property type="evidence" value="ECO:0007669"/>
    <property type="project" value="UniProtKB-KW"/>
</dbReference>
<gene>
    <name evidence="3" type="ORF">SAMN05421797_1059</name>
</gene>
<proteinExistence type="predicted"/>
<sequence length="746" mass="84452">MKLHFSYLILLLHLVLLNACKSSTSTTNELLDHKSYTIRVNTSTKLLIGRDNFTVSFIDNKNNILVPEHSNTGLTLSGKNVVAVKRLSIKKESQKGKTYQYEVTNSDAQKANVEVSILNDIVAFKVMPTHDTNTEVSIQFGGMDLAHGLGDSGAYRESFNLVENKNTAYSISNNGGGQRWASTFTIFPKHNFGAVYFKKGKKQVIVNKQEYVMHFKNKGDVTFYCFLGSPKTIYKNYKSIRNQEGYTDVKPKFRLFELGWESWDALGWNTKQETVKNILEKFHINKYPIRWAVTGSGFWDEGGTTTSFGRWGEKFSDAKSMKDWMHGNDIKWMIGLRTNLIPEGGPYYPKTKKRDKNLKVKSFYGNKLTSEAYNKGYLVKDNNNEVLSITSGVFPIVPSYLVDGNIPGAAQWYQKQYAKWDVDGIKEDTMMKLDSLTSIYNTPVAEISHKGGLVMARNGEFTSLGTLLRINDTGVRELDRRIPINYFQYAASGFPNVYSDVAGVHNMHNIKDMDRNIRHTWLLALTSGLAVGAYPEKWSIDKQAIFKKAINFHYTIALYMFSEAVKGFQSGYPTTLTPLSIAFPNDDLATSHQNFQWMIGESVLATPLLKNHTSGKMDVYLPKGIWFDFETGEKYSGPQLLKDYAIPLEKTPVFIGGKGAIVMRDLETDALSATIYPVVENKTVYTFNYPHSEDESKITYGAWDTTDVLKVVDMTVNKNINFHLDQHTGSINFPIEPSHDYKVIRN</sequence>
<dbReference type="OrthoDB" id="176168at2"/>
<dbReference type="STRING" id="228959.SAMN05421797_1059"/>
<dbReference type="AlphaFoldDB" id="A0A1N6X6Y5"/>
<keyword evidence="3" id="KW-0378">Hydrolase</keyword>
<feature type="chain" id="PRO_5012071416" evidence="1">
    <location>
        <begin position="22"/>
        <end position="746"/>
    </location>
</feature>
<dbReference type="EMBL" id="FTMA01000005">
    <property type="protein sequence ID" value="SIQ98039.1"/>
    <property type="molecule type" value="Genomic_DNA"/>
</dbReference>
<evidence type="ECO:0000313" key="4">
    <source>
        <dbReference type="Proteomes" id="UP000186953"/>
    </source>
</evidence>
<evidence type="ECO:0000256" key="1">
    <source>
        <dbReference type="SAM" id="SignalP"/>
    </source>
</evidence>
<dbReference type="Gene3D" id="3.20.20.80">
    <property type="entry name" value="Glycosidases"/>
    <property type="match status" value="2"/>
</dbReference>
<dbReference type="SUPFAM" id="SSF51011">
    <property type="entry name" value="Glycosyl hydrolase domain"/>
    <property type="match status" value="1"/>
</dbReference>